<dbReference type="AlphaFoldDB" id="E1YAE0"/>
<organism evidence="2">
    <name type="scientific">uncultured Desulfobacterium sp</name>
    <dbReference type="NCBI Taxonomy" id="201089"/>
    <lineage>
        <taxon>Bacteria</taxon>
        <taxon>Pseudomonadati</taxon>
        <taxon>Thermodesulfobacteriota</taxon>
        <taxon>Desulfobacteria</taxon>
        <taxon>Desulfobacterales</taxon>
        <taxon>Desulfobacteriaceae</taxon>
        <taxon>Desulfobacterium</taxon>
        <taxon>environmental samples</taxon>
    </lineage>
</organism>
<keyword evidence="1" id="KW-0472">Membrane</keyword>
<reference evidence="2" key="1">
    <citation type="journal article" date="2011" name="Environ. Microbiol.">
        <title>Genomic insights into the metabolic potential of the polycyclic aromatic hydrocarbon degrading sulfate-reducing Deltaproteobacterium N47.</title>
        <authorList>
            <person name="Bergmann F."/>
            <person name="Selesi D."/>
            <person name="Weinmaier T."/>
            <person name="Tischler P."/>
            <person name="Rattei T."/>
            <person name="Meckenstock R.U."/>
        </authorList>
    </citation>
    <scope>NUCLEOTIDE SEQUENCE</scope>
</reference>
<feature type="transmembrane region" description="Helical" evidence="1">
    <location>
        <begin position="12"/>
        <end position="30"/>
    </location>
</feature>
<keyword evidence="1" id="KW-0812">Transmembrane</keyword>
<protein>
    <submittedName>
        <fullName evidence="2">Uncharacterized protein</fullName>
    </submittedName>
</protein>
<evidence type="ECO:0000256" key="1">
    <source>
        <dbReference type="SAM" id="Phobius"/>
    </source>
</evidence>
<accession>E1YAE0</accession>
<sequence length="103" mass="11437">MKPENNKLMIKIAMIFVLSAIIVCCIRPLAHSDDKWPGVDESVVEKYAKEHGRESCEPLINTDQGDLLLFVFLLAGTIGGFIGGYYWRMLIVPPGDSKKSPSL</sequence>
<proteinExistence type="predicted"/>
<dbReference type="EMBL" id="FR695866">
    <property type="protein sequence ID" value="CBX27534.1"/>
    <property type="molecule type" value="Genomic_DNA"/>
</dbReference>
<gene>
    <name evidence="2" type="ORF">N47_H23560</name>
</gene>
<name>E1YAE0_9BACT</name>
<evidence type="ECO:0000313" key="2">
    <source>
        <dbReference type="EMBL" id="CBX27534.1"/>
    </source>
</evidence>
<feature type="transmembrane region" description="Helical" evidence="1">
    <location>
        <begin position="67"/>
        <end position="87"/>
    </location>
</feature>
<keyword evidence="1" id="KW-1133">Transmembrane helix</keyword>